<name>A0A452XST1_AEGTS</name>
<keyword evidence="2" id="KW-1185">Reference proteome</keyword>
<accession>A0A452XST1</accession>
<reference evidence="2" key="1">
    <citation type="journal article" date="2014" name="Science">
        <title>Ancient hybridizations among the ancestral genomes of bread wheat.</title>
        <authorList>
            <consortium name="International Wheat Genome Sequencing Consortium,"/>
            <person name="Marcussen T."/>
            <person name="Sandve S.R."/>
            <person name="Heier L."/>
            <person name="Spannagl M."/>
            <person name="Pfeifer M."/>
            <person name="Jakobsen K.S."/>
            <person name="Wulff B.B."/>
            <person name="Steuernagel B."/>
            <person name="Mayer K.F."/>
            <person name="Olsen O.A."/>
        </authorList>
    </citation>
    <scope>NUCLEOTIDE SEQUENCE [LARGE SCALE GENOMIC DNA]</scope>
    <source>
        <strain evidence="2">cv. AL8/78</strain>
    </source>
</reference>
<dbReference type="Gramene" id="AET1Gv20144800.4">
    <property type="protein sequence ID" value="AET1Gv20144800.4"/>
    <property type="gene ID" value="AET1Gv20144800"/>
</dbReference>
<reference evidence="1" key="4">
    <citation type="submission" date="2019-03" db="UniProtKB">
        <authorList>
            <consortium name="EnsemblPlants"/>
        </authorList>
    </citation>
    <scope>IDENTIFICATION</scope>
</reference>
<reference evidence="1" key="3">
    <citation type="journal article" date="2017" name="Nature">
        <title>Genome sequence of the progenitor of the wheat D genome Aegilops tauschii.</title>
        <authorList>
            <person name="Luo M.C."/>
            <person name="Gu Y.Q."/>
            <person name="Puiu D."/>
            <person name="Wang H."/>
            <person name="Twardziok S.O."/>
            <person name="Deal K.R."/>
            <person name="Huo N."/>
            <person name="Zhu T."/>
            <person name="Wang L."/>
            <person name="Wang Y."/>
            <person name="McGuire P.E."/>
            <person name="Liu S."/>
            <person name="Long H."/>
            <person name="Ramasamy R.K."/>
            <person name="Rodriguez J.C."/>
            <person name="Van S.L."/>
            <person name="Yuan L."/>
            <person name="Wang Z."/>
            <person name="Xia Z."/>
            <person name="Xiao L."/>
            <person name="Anderson O.D."/>
            <person name="Ouyang S."/>
            <person name="Liang Y."/>
            <person name="Zimin A.V."/>
            <person name="Pertea G."/>
            <person name="Qi P."/>
            <person name="Bennetzen J.L."/>
            <person name="Dai X."/>
            <person name="Dawson M.W."/>
            <person name="Muller H.G."/>
            <person name="Kugler K."/>
            <person name="Rivarola-Duarte L."/>
            <person name="Spannagl M."/>
            <person name="Mayer K.F.X."/>
            <person name="Lu F.H."/>
            <person name="Bevan M.W."/>
            <person name="Leroy P."/>
            <person name="Li P."/>
            <person name="You F.M."/>
            <person name="Sun Q."/>
            <person name="Liu Z."/>
            <person name="Lyons E."/>
            <person name="Wicker T."/>
            <person name="Salzberg S.L."/>
            <person name="Devos K.M."/>
            <person name="Dvorak J."/>
        </authorList>
    </citation>
    <scope>NUCLEOTIDE SEQUENCE [LARGE SCALE GENOMIC DNA]</scope>
    <source>
        <strain evidence="1">cv. AL8/78</strain>
    </source>
</reference>
<evidence type="ECO:0000313" key="2">
    <source>
        <dbReference type="Proteomes" id="UP000015105"/>
    </source>
</evidence>
<dbReference type="EnsemblPlants" id="AET1Gv20144800.4">
    <property type="protein sequence ID" value="AET1Gv20144800.4"/>
    <property type="gene ID" value="AET1Gv20144800"/>
</dbReference>
<sequence>IPPGLTHNYFRFREYDHSSMMDYSPCDYAFLVDRTNYTFRRSDLLRDTLRTSPVWLDWAIRGAGGADSASLSCAQANETKKYACLSNQSYCVDATNGPGYNCNCSEGYEGNAYLVDGCTSKTDALLNYNDLIFFTGLLVS</sequence>
<proteinExistence type="predicted"/>
<dbReference type="Proteomes" id="UP000015105">
    <property type="component" value="Chromosome 1D"/>
</dbReference>
<protein>
    <recommendedName>
        <fullName evidence="3">EGF-like domain-containing protein</fullName>
    </recommendedName>
</protein>
<dbReference type="PANTHER" id="PTHR33491">
    <property type="entry name" value="OSJNBA0016N04.9 PROTEIN"/>
    <property type="match status" value="1"/>
</dbReference>
<evidence type="ECO:0008006" key="3">
    <source>
        <dbReference type="Google" id="ProtNLM"/>
    </source>
</evidence>
<organism evidence="1 2">
    <name type="scientific">Aegilops tauschii subsp. strangulata</name>
    <name type="common">Goatgrass</name>
    <dbReference type="NCBI Taxonomy" id="200361"/>
    <lineage>
        <taxon>Eukaryota</taxon>
        <taxon>Viridiplantae</taxon>
        <taxon>Streptophyta</taxon>
        <taxon>Embryophyta</taxon>
        <taxon>Tracheophyta</taxon>
        <taxon>Spermatophyta</taxon>
        <taxon>Magnoliopsida</taxon>
        <taxon>Liliopsida</taxon>
        <taxon>Poales</taxon>
        <taxon>Poaceae</taxon>
        <taxon>BOP clade</taxon>
        <taxon>Pooideae</taxon>
        <taxon>Triticodae</taxon>
        <taxon>Triticeae</taxon>
        <taxon>Triticinae</taxon>
        <taxon>Aegilops</taxon>
    </lineage>
</organism>
<evidence type="ECO:0000313" key="1">
    <source>
        <dbReference type="EnsemblPlants" id="AET1Gv20144800.4"/>
    </source>
</evidence>
<reference evidence="1" key="5">
    <citation type="journal article" date="2021" name="G3 (Bethesda)">
        <title>Aegilops tauschii genome assembly Aet v5.0 features greater sequence contiguity and improved annotation.</title>
        <authorList>
            <person name="Wang L."/>
            <person name="Zhu T."/>
            <person name="Rodriguez J.C."/>
            <person name="Deal K.R."/>
            <person name="Dubcovsky J."/>
            <person name="McGuire P.E."/>
            <person name="Lux T."/>
            <person name="Spannagl M."/>
            <person name="Mayer K.F.X."/>
            <person name="Baldrich P."/>
            <person name="Meyers B.C."/>
            <person name="Huo N."/>
            <person name="Gu Y.Q."/>
            <person name="Zhou H."/>
            <person name="Devos K.M."/>
            <person name="Bennetzen J.L."/>
            <person name="Unver T."/>
            <person name="Budak H."/>
            <person name="Gulick P.J."/>
            <person name="Galiba G."/>
            <person name="Kalapos B."/>
            <person name="Nelson D.R."/>
            <person name="Li P."/>
            <person name="You F.M."/>
            <person name="Luo M.C."/>
            <person name="Dvorak J."/>
        </authorList>
    </citation>
    <scope>NUCLEOTIDE SEQUENCE [LARGE SCALE GENOMIC DNA]</scope>
    <source>
        <strain evidence="1">cv. AL8/78</strain>
    </source>
</reference>
<reference evidence="2" key="2">
    <citation type="journal article" date="2017" name="Nat. Plants">
        <title>The Aegilops tauschii genome reveals multiple impacts of transposons.</title>
        <authorList>
            <person name="Zhao G."/>
            <person name="Zou C."/>
            <person name="Li K."/>
            <person name="Wang K."/>
            <person name="Li T."/>
            <person name="Gao L."/>
            <person name="Zhang X."/>
            <person name="Wang H."/>
            <person name="Yang Z."/>
            <person name="Liu X."/>
            <person name="Jiang W."/>
            <person name="Mao L."/>
            <person name="Kong X."/>
            <person name="Jiao Y."/>
            <person name="Jia J."/>
        </authorList>
    </citation>
    <scope>NUCLEOTIDE SEQUENCE [LARGE SCALE GENOMIC DNA]</scope>
    <source>
        <strain evidence="2">cv. AL8/78</strain>
    </source>
</reference>
<dbReference type="AlphaFoldDB" id="A0A452XST1"/>